<feature type="compositionally biased region" description="Low complexity" evidence="1">
    <location>
        <begin position="257"/>
        <end position="272"/>
    </location>
</feature>
<feature type="domain" description="CID" evidence="2">
    <location>
        <begin position="48"/>
        <end position="196"/>
    </location>
</feature>
<feature type="compositionally biased region" description="Gly residues" evidence="1">
    <location>
        <begin position="35"/>
        <end position="45"/>
    </location>
</feature>
<evidence type="ECO:0000259" key="2">
    <source>
        <dbReference type="PROSITE" id="PS51391"/>
    </source>
</evidence>
<dbReference type="Proteomes" id="UP000660262">
    <property type="component" value="Unassembled WGS sequence"/>
</dbReference>
<feature type="region of interest" description="Disordered" evidence="1">
    <location>
        <begin position="217"/>
        <end position="398"/>
    </location>
</feature>
<feature type="region of interest" description="Disordered" evidence="1">
    <location>
        <begin position="1"/>
        <end position="51"/>
    </location>
</feature>
<dbReference type="AlphaFoldDB" id="A0A830HSP0"/>
<feature type="compositionally biased region" description="Basic and acidic residues" evidence="1">
    <location>
        <begin position="348"/>
        <end position="359"/>
    </location>
</feature>
<name>A0A830HSP0_9CHLO</name>
<reference evidence="3" key="1">
    <citation type="submission" date="2020-10" db="EMBL/GenBank/DDBJ databases">
        <title>Unveiling of a novel bifunctional photoreceptor, Dualchrome1, isolated from a cosmopolitan green alga.</title>
        <authorList>
            <person name="Suzuki S."/>
            <person name="Kawachi M."/>
        </authorList>
    </citation>
    <scope>NUCLEOTIDE SEQUENCE</scope>
    <source>
        <strain evidence="3">NIES 2893</strain>
    </source>
</reference>
<keyword evidence="4" id="KW-1185">Reference proteome</keyword>
<dbReference type="Gene3D" id="1.25.40.90">
    <property type="match status" value="1"/>
</dbReference>
<sequence>MAKASGGGGGEQLAQDQDQDPAGDDVVVMKNGVKSSGGSGGGGGSSHQQWSRTREFVKCLKTLKRPTETKLQTAAAMATQAHRKHYKEVVAILEKTFKKHAELRAGMLHLLEFIVKSTKEACKDAPEREPYSDRIGNILRTLFAQIITDGAEVTSGNGSETDEVRRARKCLKRWEKDSIFPVDNLAEAGAALNQLTTPGARAAAAAANEAAAAAAAAAPPPLDDLDEYGNNLEDSAGSGLEDVPPGSPPGMRRNDDAYNPFAAAAPRANHPNDYNRRPNDYDRRRRSRSRSRSPPRRAAPAPAPGSRSPPRRAAPAPAPGGGGGKWRVDLDGPYLPRRSLSPPRRRDRSPPRRGGDWHGGRGGPPPPRRWHNEPPQQQQQRKNWNRPFIPKQRNPPPS</sequence>
<feature type="compositionally biased region" description="Gly residues" evidence="1">
    <location>
        <begin position="1"/>
        <end position="11"/>
    </location>
</feature>
<evidence type="ECO:0000256" key="1">
    <source>
        <dbReference type="SAM" id="MobiDB-lite"/>
    </source>
</evidence>
<gene>
    <name evidence="3" type="ORF">PPROV_000845000</name>
</gene>
<evidence type="ECO:0000313" key="3">
    <source>
        <dbReference type="EMBL" id="GHP09715.1"/>
    </source>
</evidence>
<feature type="compositionally biased region" description="Basic and acidic residues" evidence="1">
    <location>
        <begin position="273"/>
        <end position="283"/>
    </location>
</feature>
<dbReference type="PROSITE" id="PS51391">
    <property type="entry name" value="CID"/>
    <property type="match status" value="1"/>
</dbReference>
<dbReference type="EMBL" id="BNJQ01000026">
    <property type="protein sequence ID" value="GHP09715.1"/>
    <property type="molecule type" value="Genomic_DNA"/>
</dbReference>
<feature type="compositionally biased region" description="Low complexity" evidence="1">
    <location>
        <begin position="296"/>
        <end position="315"/>
    </location>
</feature>
<comment type="caution">
    <text evidence="3">The sequence shown here is derived from an EMBL/GenBank/DDBJ whole genome shotgun (WGS) entry which is preliminary data.</text>
</comment>
<dbReference type="Pfam" id="PF04818">
    <property type="entry name" value="CID"/>
    <property type="match status" value="1"/>
</dbReference>
<accession>A0A830HSP0</accession>
<dbReference type="InterPro" id="IPR008942">
    <property type="entry name" value="ENTH_VHS"/>
</dbReference>
<feature type="compositionally biased region" description="Basic residues" evidence="1">
    <location>
        <begin position="284"/>
        <end position="295"/>
    </location>
</feature>
<protein>
    <recommendedName>
        <fullName evidence="2">CID domain-containing protein</fullName>
    </recommendedName>
</protein>
<proteinExistence type="predicted"/>
<dbReference type="InterPro" id="IPR006569">
    <property type="entry name" value="CID_dom"/>
</dbReference>
<evidence type="ECO:0000313" key="4">
    <source>
        <dbReference type="Proteomes" id="UP000660262"/>
    </source>
</evidence>
<organism evidence="3 4">
    <name type="scientific">Pycnococcus provasolii</name>
    <dbReference type="NCBI Taxonomy" id="41880"/>
    <lineage>
        <taxon>Eukaryota</taxon>
        <taxon>Viridiplantae</taxon>
        <taxon>Chlorophyta</taxon>
        <taxon>Pseudoscourfieldiophyceae</taxon>
        <taxon>Pseudoscourfieldiales</taxon>
        <taxon>Pycnococcaceae</taxon>
        <taxon>Pycnococcus</taxon>
    </lineage>
</organism>